<dbReference type="RefSeq" id="XP_008477297.1">
    <property type="nucleotide sequence ID" value="XM_008479075.1"/>
</dbReference>
<dbReference type="Pfam" id="PF03184">
    <property type="entry name" value="DDE_1"/>
    <property type="match status" value="1"/>
</dbReference>
<dbReference type="InterPro" id="IPR006600">
    <property type="entry name" value="HTH_CenpB_DNA-bd_dom"/>
</dbReference>
<dbReference type="GO" id="GO:0005634">
    <property type="term" value="C:nucleus"/>
    <property type="evidence" value="ECO:0007669"/>
    <property type="project" value="UniProtKB-SubCell"/>
</dbReference>
<proteinExistence type="predicted"/>
<dbReference type="Gene3D" id="3.30.420.10">
    <property type="entry name" value="Ribonuclease H-like superfamily/Ribonuclease H"/>
    <property type="match status" value="1"/>
</dbReference>
<dbReference type="PaxDb" id="121845-A0A1S3D9K7"/>
<dbReference type="InterPro" id="IPR009057">
    <property type="entry name" value="Homeodomain-like_sf"/>
</dbReference>
<evidence type="ECO:0000256" key="1">
    <source>
        <dbReference type="ARBA" id="ARBA00004123"/>
    </source>
</evidence>
<dbReference type="PANTHER" id="PTHR19303:SF74">
    <property type="entry name" value="POGO TRANSPOSABLE ELEMENT WITH KRAB DOMAIN"/>
    <property type="match status" value="1"/>
</dbReference>
<evidence type="ECO:0000256" key="2">
    <source>
        <dbReference type="ARBA" id="ARBA00023125"/>
    </source>
</evidence>
<dbReference type="GO" id="GO:0003677">
    <property type="term" value="F:DNA binding"/>
    <property type="evidence" value="ECO:0007669"/>
    <property type="project" value="UniProtKB-KW"/>
</dbReference>
<feature type="region of interest" description="Disordered" evidence="4">
    <location>
        <begin position="457"/>
        <end position="479"/>
    </location>
</feature>
<dbReference type="KEGG" id="dci:103514209"/>
<evidence type="ECO:0000313" key="7">
    <source>
        <dbReference type="RefSeq" id="XP_008477297.1"/>
    </source>
</evidence>
<evidence type="ECO:0000256" key="3">
    <source>
        <dbReference type="ARBA" id="ARBA00023242"/>
    </source>
</evidence>
<reference evidence="7" key="1">
    <citation type="submission" date="2025-08" db="UniProtKB">
        <authorList>
            <consortium name="RefSeq"/>
        </authorList>
    </citation>
    <scope>IDENTIFICATION</scope>
</reference>
<dbReference type="Proteomes" id="UP000079169">
    <property type="component" value="Unplaced"/>
</dbReference>
<dbReference type="OMA" id="DRRIRSH"/>
<keyword evidence="2" id="KW-0238">DNA-binding</keyword>
<dbReference type="Gene3D" id="1.10.10.60">
    <property type="entry name" value="Homeodomain-like"/>
    <property type="match status" value="2"/>
</dbReference>
<dbReference type="AlphaFoldDB" id="A0A1S3D9K7"/>
<dbReference type="GeneID" id="103514209"/>
<protein>
    <submittedName>
        <fullName evidence="7">Uncharacterized protein LOC103514209</fullName>
    </submittedName>
</protein>
<organism evidence="6 7">
    <name type="scientific">Diaphorina citri</name>
    <name type="common">Asian citrus psyllid</name>
    <dbReference type="NCBI Taxonomy" id="121845"/>
    <lineage>
        <taxon>Eukaryota</taxon>
        <taxon>Metazoa</taxon>
        <taxon>Ecdysozoa</taxon>
        <taxon>Arthropoda</taxon>
        <taxon>Hexapoda</taxon>
        <taxon>Insecta</taxon>
        <taxon>Pterygota</taxon>
        <taxon>Neoptera</taxon>
        <taxon>Paraneoptera</taxon>
        <taxon>Hemiptera</taxon>
        <taxon>Sternorrhyncha</taxon>
        <taxon>Psylloidea</taxon>
        <taxon>Psyllidae</taxon>
        <taxon>Diaphorininae</taxon>
        <taxon>Diaphorina</taxon>
    </lineage>
</organism>
<feature type="compositionally biased region" description="Acidic residues" evidence="4">
    <location>
        <begin position="462"/>
        <end position="479"/>
    </location>
</feature>
<dbReference type="InterPro" id="IPR004875">
    <property type="entry name" value="DDE_SF_endonuclease_dom"/>
</dbReference>
<dbReference type="STRING" id="121845.A0A1S3D9K7"/>
<gene>
    <name evidence="7" type="primary">LOC103514209</name>
</gene>
<dbReference type="Pfam" id="PF03221">
    <property type="entry name" value="HTH_Tnp_Tc5"/>
    <property type="match status" value="1"/>
</dbReference>
<keyword evidence="3" id="KW-0539">Nucleus</keyword>
<evidence type="ECO:0000256" key="4">
    <source>
        <dbReference type="SAM" id="MobiDB-lite"/>
    </source>
</evidence>
<sequence length="479" mass="54676">MSRKGCTRFNYSEQNMNLAVEAMKAGSSAKAAARQYGVPRTTLTDKFKGKSPRSRRMGPSPVLTDIEELEVVQWIMNMNSAGFPVTRNLIVETVSKLIIELGRPNTFKDNVPGRSWFNSFTRRHPSLNHVITRNTGDLTTEKLIQWRQQLSTYLEKHNLLHVIRQPTRVFNSREAAFCLCPSKSTQMVVRRNFKYTSNLNEEKDYLTIQLTGNADGMLAPPLLIVPYERMPLAMGRSIPGSWMIGKASSGWKTSEIFLDYISNGFLPWLQKKQIELPVILFVDGHASHSSMALGKFCKEHGIYLISLSPNYADIVQPMDVAVFKTLRTTWKKALTRWKSEHGRTFKRTDFAALIDSVIKDTVTPDILQSGFEKCGIVPWNVDNVDFTQCPDLIKNVSSATLSSQLVKFLEEFIYPETVSLFEEYEHSDDWQTGLAVEDYSLFELWRKLKSKVKRNEENISFSEEEEDEDGGEDNSSDYD</sequence>
<dbReference type="InterPro" id="IPR007889">
    <property type="entry name" value="HTH_Psq"/>
</dbReference>
<evidence type="ECO:0000313" key="6">
    <source>
        <dbReference type="Proteomes" id="UP000079169"/>
    </source>
</evidence>
<dbReference type="InterPro" id="IPR036397">
    <property type="entry name" value="RNaseH_sf"/>
</dbReference>
<evidence type="ECO:0000259" key="5">
    <source>
        <dbReference type="PROSITE" id="PS51253"/>
    </source>
</evidence>
<accession>A0A1S3D9K7</accession>
<dbReference type="SUPFAM" id="SSF46689">
    <property type="entry name" value="Homeodomain-like"/>
    <property type="match status" value="1"/>
</dbReference>
<name>A0A1S3D9K7_DIACI</name>
<comment type="subcellular location">
    <subcellularLocation>
        <location evidence="1">Nucleus</location>
    </subcellularLocation>
</comment>
<keyword evidence="6" id="KW-1185">Reference proteome</keyword>
<dbReference type="PROSITE" id="PS51253">
    <property type="entry name" value="HTH_CENPB"/>
    <property type="match status" value="1"/>
</dbReference>
<dbReference type="PANTHER" id="PTHR19303">
    <property type="entry name" value="TRANSPOSON"/>
    <property type="match status" value="1"/>
</dbReference>
<dbReference type="Pfam" id="PF05225">
    <property type="entry name" value="HTH_psq"/>
    <property type="match status" value="1"/>
</dbReference>
<feature type="domain" description="HTH CENPB-type" evidence="5">
    <location>
        <begin position="55"/>
        <end position="130"/>
    </location>
</feature>
<dbReference type="InterPro" id="IPR050863">
    <property type="entry name" value="CenT-Element_Derived"/>
</dbReference>